<dbReference type="GO" id="GO:0051026">
    <property type="term" value="P:chiasma assembly"/>
    <property type="evidence" value="ECO:0007669"/>
    <property type="project" value="TreeGrafter"/>
</dbReference>
<keyword evidence="8" id="KW-1185">Reference proteome</keyword>
<dbReference type="CDD" id="cd03281">
    <property type="entry name" value="ABC_MSH5_euk"/>
    <property type="match status" value="1"/>
</dbReference>
<dbReference type="InterPro" id="IPR045076">
    <property type="entry name" value="MutS"/>
</dbReference>
<dbReference type="OrthoDB" id="29596at2759"/>
<reference evidence="7" key="1">
    <citation type="journal article" date="2020" name="Stud. Mycol.">
        <title>101 Dothideomycetes genomes: a test case for predicting lifestyles and emergence of pathogens.</title>
        <authorList>
            <person name="Haridas S."/>
            <person name="Albert R."/>
            <person name="Binder M."/>
            <person name="Bloem J."/>
            <person name="Labutti K."/>
            <person name="Salamov A."/>
            <person name="Andreopoulos B."/>
            <person name="Baker S."/>
            <person name="Barry K."/>
            <person name="Bills G."/>
            <person name="Bluhm B."/>
            <person name="Cannon C."/>
            <person name="Castanera R."/>
            <person name="Culley D."/>
            <person name="Daum C."/>
            <person name="Ezra D."/>
            <person name="Gonzalez J."/>
            <person name="Henrissat B."/>
            <person name="Kuo A."/>
            <person name="Liang C."/>
            <person name="Lipzen A."/>
            <person name="Lutzoni F."/>
            <person name="Magnuson J."/>
            <person name="Mondo S."/>
            <person name="Nolan M."/>
            <person name="Ohm R."/>
            <person name="Pangilinan J."/>
            <person name="Park H.-J."/>
            <person name="Ramirez L."/>
            <person name="Alfaro M."/>
            <person name="Sun H."/>
            <person name="Tritt A."/>
            <person name="Yoshinaga Y."/>
            <person name="Zwiers L.-H."/>
            <person name="Turgeon B."/>
            <person name="Goodwin S."/>
            <person name="Spatafora J."/>
            <person name="Crous P."/>
            <person name="Grigoriev I."/>
        </authorList>
    </citation>
    <scope>NUCLEOTIDE SEQUENCE</scope>
    <source>
        <strain evidence="7">CBS 175.79</strain>
    </source>
</reference>
<sequence>MDQLNEVIMAINTDGVSTVGCCYYVAREERLLFMEDAKFGGIDMVDALKVYIEPTVVIVSNKMSDEMLEKIDPDHGIAISEGGSNGRLDLPFFIEFRPSNEFSHDFGQSKLASLNILSGDGPGVTFIVPGDVVPATANIADDSSSFRQRQLLRLASWISLDSHLSVGCAGALLAYVQRRRAIAYLPGDVAANAMFRISSLEMFSLRDIMFVNTDTLHSLQILGSEAHPNSHNQGPTQATSGSKEGLSVYGLFRNLACTPQGKCLLRQYFLRPSLNIDIINERLDAIATFVRPDNDAILDSLIRDLRPIKNIRTILINLKKGVGSATTGGGKSNILSKTLWINVREFAFRTLKIKDTFNAMLESETLPIRRKVLEHFVGPQLCQLGKRINDIIDFDRSEDESRTIIRAGVDEELDHMKRTFDGLGSLLAEVERKLAEDIPHNLRQTLNVIYFPQIGFLTTTPIDPETREVVYEGGFENPWERMFATEDQCYFKNSQMREMDDHFGDLFGLISDREIEICHELTQYTLKYEGLLTTTSDICSELDSLIALARGAKLYSLCRPDVSMDNSIRIRNGRHILQELTVPSFVPNDTQLSGGEGDEGLGSEGRPTSIASNCPASARWSNSEDSEANMVILTGPNYSGKSVYLKQVALIVFMSHVGSFVPAESAEIGLTDKILSRVTTRETVSRTGSTFMIDLQQISLALSLATRRSLLVLDEIGKGTDSSDGAGLACAVLEHLTSLGLERPKVVAATHFHVEIFESGIFQPRHKVSFGHMEVRVNPEARVTEDQVTHLYNFRKGRSNSSFGTWCAAANGVPSEIVQRAADLTTLSARGEDLVTACSTMPESEVAELEAAVSILPACCYLTAQHRETRRRLREPFCRPKRTMMHMTYCIKF</sequence>
<dbReference type="Pfam" id="PF05192">
    <property type="entry name" value="MutS_III"/>
    <property type="match status" value="1"/>
</dbReference>
<dbReference type="GO" id="GO:0030983">
    <property type="term" value="F:mismatched DNA binding"/>
    <property type="evidence" value="ECO:0007669"/>
    <property type="project" value="InterPro"/>
</dbReference>
<feature type="region of interest" description="Disordered" evidence="5">
    <location>
        <begin position="587"/>
        <end position="608"/>
    </location>
</feature>
<dbReference type="RefSeq" id="XP_033387387.1">
    <property type="nucleotide sequence ID" value="XM_033523268.1"/>
</dbReference>
<dbReference type="Proteomes" id="UP000799778">
    <property type="component" value="Unassembled WGS sequence"/>
</dbReference>
<keyword evidence="3" id="KW-0067">ATP-binding</keyword>
<dbReference type="AlphaFoldDB" id="A0A6A5Y0I5"/>
<evidence type="ECO:0000313" key="7">
    <source>
        <dbReference type="EMBL" id="KAF2019048.1"/>
    </source>
</evidence>
<evidence type="ECO:0000256" key="1">
    <source>
        <dbReference type="ARBA" id="ARBA00006271"/>
    </source>
</evidence>
<dbReference type="InterPro" id="IPR036187">
    <property type="entry name" value="DNA_mismatch_repair_MutS_sf"/>
</dbReference>
<keyword evidence="2" id="KW-0547">Nucleotide-binding</keyword>
<evidence type="ECO:0000259" key="6">
    <source>
        <dbReference type="PROSITE" id="PS00486"/>
    </source>
</evidence>
<dbReference type="PANTHER" id="PTHR11361:SF20">
    <property type="entry name" value="MUTS PROTEIN HOMOLOG 5"/>
    <property type="match status" value="1"/>
</dbReference>
<evidence type="ECO:0000256" key="5">
    <source>
        <dbReference type="SAM" id="MobiDB-lite"/>
    </source>
</evidence>
<name>A0A6A5Y0I5_9PLEO</name>
<dbReference type="InterPro" id="IPR000432">
    <property type="entry name" value="DNA_mismatch_repair_MutS_C"/>
</dbReference>
<dbReference type="SUPFAM" id="SSF52540">
    <property type="entry name" value="P-loop containing nucleoside triphosphate hydrolases"/>
    <property type="match status" value="1"/>
</dbReference>
<evidence type="ECO:0000256" key="3">
    <source>
        <dbReference type="ARBA" id="ARBA00022840"/>
    </source>
</evidence>
<dbReference type="SMART" id="SM00534">
    <property type="entry name" value="MUTSac"/>
    <property type="match status" value="1"/>
</dbReference>
<accession>A0A6A5Y0I5</accession>
<keyword evidence="4" id="KW-0238">DNA-binding</keyword>
<gene>
    <name evidence="7" type="ORF">BU24DRAFT_341301</name>
</gene>
<dbReference type="GeneID" id="54280665"/>
<protein>
    <recommendedName>
        <fullName evidence="6">DNA mismatch repair proteins mutS family domain-containing protein</fullName>
    </recommendedName>
</protein>
<dbReference type="InterPro" id="IPR027417">
    <property type="entry name" value="P-loop_NTPase"/>
</dbReference>
<dbReference type="Pfam" id="PF00488">
    <property type="entry name" value="MutS_V"/>
    <property type="match status" value="1"/>
</dbReference>
<dbReference type="InterPro" id="IPR007696">
    <property type="entry name" value="DNA_mismatch_repair_MutS_core"/>
</dbReference>
<evidence type="ECO:0000256" key="2">
    <source>
        <dbReference type="ARBA" id="ARBA00022741"/>
    </source>
</evidence>
<evidence type="ECO:0000313" key="8">
    <source>
        <dbReference type="Proteomes" id="UP000799778"/>
    </source>
</evidence>
<feature type="domain" description="DNA mismatch repair proteins mutS family" evidence="6">
    <location>
        <begin position="709"/>
        <end position="725"/>
    </location>
</feature>
<dbReference type="SMART" id="SM00533">
    <property type="entry name" value="MUTSd"/>
    <property type="match status" value="1"/>
</dbReference>
<dbReference type="GO" id="GO:0140664">
    <property type="term" value="F:ATP-dependent DNA damage sensor activity"/>
    <property type="evidence" value="ECO:0007669"/>
    <property type="project" value="InterPro"/>
</dbReference>
<dbReference type="PANTHER" id="PTHR11361">
    <property type="entry name" value="DNA MISMATCH REPAIR PROTEIN MUTS FAMILY MEMBER"/>
    <property type="match status" value="1"/>
</dbReference>
<organism evidence="7 8">
    <name type="scientific">Aaosphaeria arxii CBS 175.79</name>
    <dbReference type="NCBI Taxonomy" id="1450172"/>
    <lineage>
        <taxon>Eukaryota</taxon>
        <taxon>Fungi</taxon>
        <taxon>Dikarya</taxon>
        <taxon>Ascomycota</taxon>
        <taxon>Pezizomycotina</taxon>
        <taxon>Dothideomycetes</taxon>
        <taxon>Pleosporomycetidae</taxon>
        <taxon>Pleosporales</taxon>
        <taxon>Pleosporales incertae sedis</taxon>
        <taxon>Aaosphaeria</taxon>
    </lineage>
</organism>
<dbReference type="Gene3D" id="1.10.1420.10">
    <property type="match status" value="1"/>
</dbReference>
<dbReference type="EMBL" id="ML978067">
    <property type="protein sequence ID" value="KAF2019048.1"/>
    <property type="molecule type" value="Genomic_DNA"/>
</dbReference>
<dbReference type="GO" id="GO:0005524">
    <property type="term" value="F:ATP binding"/>
    <property type="evidence" value="ECO:0007669"/>
    <property type="project" value="UniProtKB-KW"/>
</dbReference>
<dbReference type="GO" id="GO:0005634">
    <property type="term" value="C:nucleus"/>
    <property type="evidence" value="ECO:0007669"/>
    <property type="project" value="TreeGrafter"/>
</dbReference>
<proteinExistence type="inferred from homology"/>
<dbReference type="GO" id="GO:0006298">
    <property type="term" value="P:mismatch repair"/>
    <property type="evidence" value="ECO:0007669"/>
    <property type="project" value="InterPro"/>
</dbReference>
<dbReference type="PROSITE" id="PS00486">
    <property type="entry name" value="DNA_MISMATCH_REPAIR_2"/>
    <property type="match status" value="1"/>
</dbReference>
<comment type="similarity">
    <text evidence="1">Belongs to the DNA mismatch repair MutS family.</text>
</comment>
<dbReference type="SUPFAM" id="SSF48334">
    <property type="entry name" value="DNA repair protein MutS, domain III"/>
    <property type="match status" value="1"/>
</dbReference>
<evidence type="ECO:0000256" key="4">
    <source>
        <dbReference type="ARBA" id="ARBA00023125"/>
    </source>
</evidence>
<dbReference type="Gene3D" id="3.40.50.300">
    <property type="entry name" value="P-loop containing nucleotide triphosphate hydrolases"/>
    <property type="match status" value="1"/>
</dbReference>